<organism evidence="10 11">
    <name type="scientific">Phyllostomus discolor</name>
    <name type="common">pale spear-nosed bat</name>
    <dbReference type="NCBI Taxonomy" id="89673"/>
    <lineage>
        <taxon>Eukaryota</taxon>
        <taxon>Metazoa</taxon>
        <taxon>Chordata</taxon>
        <taxon>Craniata</taxon>
        <taxon>Vertebrata</taxon>
        <taxon>Euteleostomi</taxon>
        <taxon>Mammalia</taxon>
        <taxon>Eutheria</taxon>
        <taxon>Laurasiatheria</taxon>
        <taxon>Chiroptera</taxon>
        <taxon>Yangochiroptera</taxon>
        <taxon>Phyllostomidae</taxon>
        <taxon>Phyllostominae</taxon>
        <taxon>Phyllostomus</taxon>
    </lineage>
</organism>
<feature type="coiled-coil region" evidence="8">
    <location>
        <begin position="990"/>
        <end position="1024"/>
    </location>
</feature>
<dbReference type="SUPFAM" id="SSF46966">
    <property type="entry name" value="Spectrin repeat"/>
    <property type="match status" value="13"/>
</dbReference>
<accession>A0A834A6I4</accession>
<evidence type="ECO:0000256" key="8">
    <source>
        <dbReference type="SAM" id="Coils"/>
    </source>
</evidence>
<dbReference type="FunFam" id="1.20.58.60:FF:000153">
    <property type="entry name" value="Spectrin beta chain"/>
    <property type="match status" value="1"/>
</dbReference>
<gene>
    <name evidence="10" type="ORF">HJG60_018099</name>
</gene>
<dbReference type="GO" id="GO:0003779">
    <property type="term" value="F:actin binding"/>
    <property type="evidence" value="ECO:0007669"/>
    <property type="project" value="UniProtKB-KW"/>
</dbReference>
<sequence length="1736" mass="202572">MRETWLSENQRLVSQDNFGFDLPAVEAATKKHEAIETDIAAYEERVQAVVAVARELEAENYHDIKRITARKDNVIRLWEYLLELLRARRQRLEMNLGLQKIFQEMLYIMDWMDEMKVLLLSQDYGKHLLGVEDLLQKHALVEADIGIQAERVRGVNASAQKFATDGEGYKPCDPQVIRDRVAHMEFCYQELCQLAAERRARLEESRRLWKFFWEMAEEEGWIREKEKILSSDDYGKDLTSVMRLLSKHRAFEDEMSGRSGHFEQAIKEGEDMITEEHFGSEKIRERIIYIREQWANLEQLSAIRKKRLEEALLLHQFQADADDIDAWMLDILKIVSSNDVGHDEYSTQSLVKKHKDVAEEIANYRPTLDTLHEQAGALPQEHAESPEVRGRLSGIEERYKEVAELTRLRKQALQDTLALYKMFSEADACELWIDEKEQWLNNMQIPEKLEDLEVIQHRFESLEPEMNNQASRVAVVNQIARQLMHSGHPSEKEIKAQQDKLNTRWSQFRELVDRKKDALLSALSIQNYHLECNETKSWIREKTKVIESTQDLGNDLAGVMALQRKLTGMERDLVAIEAKLSDLQKEAEKLESEHPDQAQAILSRLAEISDVWEEMKTTLKNREASLGEASKLQQFLRDLDDFQSWLSRTQTAIASEDMPNTLTEAEKLLTQHENIKNEIDNYEEDYQKMRDMGEMVTQGQTDAQYMFLRQRLQALDTGWNELHKMWENRQNLLSQSHAYQQFLRDTKQAEAFLNNQEYVLAHTEMPTTLEGAEAAIKKQEDFMTTMDANEEKINAVVETGRRLVSDGNINSDRIQEKVDSIDDRHRKNREAASELLMRLKDNRDLQKFLQDCQELSLWINEKMLTAQDMSYDEARNLHSKWLKHQAFTAELASNKEWLDKIEKEGMQLISEKPETEAVVKEKLTGLHKMWEVLESTTQTKAQRLFDANKAELFTQSCADLDKWLHGLESQIQSDDYGKDLTSVNILLKKQQMLENQMEVRKKEIEELQSQAQALSQEGKSTDEVDSKRLTVQTKFMELLEPLSERKHNLLASKEIHQFNRDVEDEILWVGERMPLATSTDHGHNLQTVQLLIKKNQTLQKEIQGHQPRIDDIFERSQNIVTDSSSLNAEAIRQRLADLKQLWGLLIEETEKRHRRLEEAHRAQQYYFDAAEAEAWMSEQELYMMSEEKAKDEQSAVSMLKKHQILEQAVEDYAETVHQLSKTSRALVADSHPESERISMRQSKVDKLYAGLKDLAEERRGKLDERHRLFQLNREVDDLEQWIAEREVVAGSHELGQDYEHVTMLQERFREFARDTGNIGQERVDTVNHMADELINSGHSDAATIAEWKDGLNEAWADLLELIDTRTQILAASYELHKFYHDAKEIFGRIQDKHKKLPEELGRDQNTVETLQRMHTTFEHDIQALGTQVRQLQEDAARLQAAYAGDKADDIQKRENEVLEAWKALLDACEGRRVRLVDTGDKFRFFSMVRDLMLWMEDVIRQIEAQEKPRDVSSVELLMNNHQGIKAEIDARNDSFTICIELGKSLLARKHYASEEIKEKLLQLTEKRKEMIDKWEDRWEWLRLILEVHQFSRDASVAEAWLLGQEPYLSSREIGQSVDEVEKLIKRHEAFEKSAATWDERFSALERLTTLELLEVRRQQEEEERKRRPPSPEPSTKVSEETESQQQWDTSKGEQVSQNGLPAEQGSPRVSYRSQTYQNYKNFNSRRTASDQPWSGL</sequence>
<evidence type="ECO:0000313" key="11">
    <source>
        <dbReference type="Proteomes" id="UP000664940"/>
    </source>
</evidence>
<keyword evidence="5" id="KW-0677">Repeat</keyword>
<reference evidence="10 11" key="1">
    <citation type="journal article" date="2020" name="Nature">
        <title>Six reference-quality genomes reveal evolution of bat adaptations.</title>
        <authorList>
            <person name="Jebb D."/>
            <person name="Huang Z."/>
            <person name="Pippel M."/>
            <person name="Hughes G.M."/>
            <person name="Lavrichenko K."/>
            <person name="Devanna P."/>
            <person name="Winkler S."/>
            <person name="Jermiin L.S."/>
            <person name="Skirmuntt E.C."/>
            <person name="Katzourakis A."/>
            <person name="Burkitt-Gray L."/>
            <person name="Ray D.A."/>
            <person name="Sullivan K.A.M."/>
            <person name="Roscito J.G."/>
            <person name="Kirilenko B.M."/>
            <person name="Davalos L.M."/>
            <person name="Corthals A.P."/>
            <person name="Power M.L."/>
            <person name="Jones G."/>
            <person name="Ransome R.D."/>
            <person name="Dechmann D.K.N."/>
            <person name="Locatelli A.G."/>
            <person name="Puechmaille S.J."/>
            <person name="Fedrigo O."/>
            <person name="Jarvis E.D."/>
            <person name="Hiller M."/>
            <person name="Vernes S.C."/>
            <person name="Myers E.W."/>
            <person name="Teeling E.C."/>
        </authorList>
    </citation>
    <scope>NUCLEOTIDE SEQUENCE [LARGE SCALE GENOMIC DNA]</scope>
    <source>
        <strain evidence="10">Bat1K_MPI-CBG_1</strain>
    </source>
</reference>
<evidence type="ECO:0000256" key="2">
    <source>
        <dbReference type="ARBA" id="ARBA00006826"/>
    </source>
</evidence>
<evidence type="ECO:0000256" key="6">
    <source>
        <dbReference type="ARBA" id="ARBA00023203"/>
    </source>
</evidence>
<dbReference type="FunFam" id="1.20.58.60:FF:000011">
    <property type="entry name" value="Spectrin beta chain"/>
    <property type="match status" value="1"/>
</dbReference>
<dbReference type="FunFam" id="1.20.58.60:FF:000019">
    <property type="entry name" value="Spectrin beta chain"/>
    <property type="match status" value="1"/>
</dbReference>
<evidence type="ECO:0000256" key="4">
    <source>
        <dbReference type="ARBA" id="ARBA00022490"/>
    </source>
</evidence>
<dbReference type="GO" id="GO:0051693">
    <property type="term" value="P:actin filament capping"/>
    <property type="evidence" value="ECO:0007669"/>
    <property type="project" value="UniProtKB-KW"/>
</dbReference>
<keyword evidence="4" id="KW-0963">Cytoplasm</keyword>
<feature type="coiled-coil region" evidence="8">
    <location>
        <begin position="25"/>
        <end position="59"/>
    </location>
</feature>
<feature type="compositionally biased region" description="Polar residues" evidence="9">
    <location>
        <begin position="1711"/>
        <end position="1736"/>
    </location>
</feature>
<dbReference type="FunFam" id="1.20.58.60:FF:000033">
    <property type="entry name" value="Spectrin beta chain"/>
    <property type="match status" value="1"/>
</dbReference>
<name>A0A834A6I4_9CHIR</name>
<dbReference type="GO" id="GO:0030864">
    <property type="term" value="C:cortical actin cytoskeleton"/>
    <property type="evidence" value="ECO:0007669"/>
    <property type="project" value="UniProtKB-ARBA"/>
</dbReference>
<evidence type="ECO:0000313" key="10">
    <source>
        <dbReference type="EMBL" id="KAF6106434.1"/>
    </source>
</evidence>
<feature type="compositionally biased region" description="Polar residues" evidence="9">
    <location>
        <begin position="1683"/>
        <end position="1699"/>
    </location>
</feature>
<evidence type="ECO:0000256" key="9">
    <source>
        <dbReference type="SAM" id="MobiDB-lite"/>
    </source>
</evidence>
<evidence type="ECO:0000256" key="1">
    <source>
        <dbReference type="ARBA" id="ARBA00004245"/>
    </source>
</evidence>
<feature type="coiled-coil region" evidence="8">
    <location>
        <begin position="559"/>
        <end position="600"/>
    </location>
</feature>
<comment type="caution">
    <text evidence="10">The sequence shown here is derived from an EMBL/GenBank/DDBJ whole genome shotgun (WGS) entry which is preliminary data.</text>
</comment>
<keyword evidence="3" id="KW-0117">Actin capping</keyword>
<keyword evidence="8" id="KW-0175">Coiled coil</keyword>
<dbReference type="EMBL" id="JABVXQ010000006">
    <property type="protein sequence ID" value="KAF6106434.1"/>
    <property type="molecule type" value="Genomic_DNA"/>
</dbReference>
<dbReference type="Gene3D" id="1.20.58.60">
    <property type="match status" value="11"/>
</dbReference>
<dbReference type="InterPro" id="IPR002017">
    <property type="entry name" value="Spectrin_repeat"/>
</dbReference>
<feature type="coiled-coil region" evidence="8">
    <location>
        <begin position="665"/>
        <end position="692"/>
    </location>
</feature>
<dbReference type="FunFam" id="1.20.58.60:FF:000158">
    <property type="entry name" value="Spectrin beta chain"/>
    <property type="match status" value="1"/>
</dbReference>
<comment type="similarity">
    <text evidence="2">Belongs to the spectrin family.</text>
</comment>
<dbReference type="FunFam" id="1.20.58.60:FF:000105">
    <property type="entry name" value="Spectrin beta chain"/>
    <property type="match status" value="1"/>
</dbReference>
<keyword evidence="6" id="KW-0009">Actin-binding</keyword>
<evidence type="ECO:0000256" key="3">
    <source>
        <dbReference type="ARBA" id="ARBA00022467"/>
    </source>
</evidence>
<dbReference type="PANTHER" id="PTHR11915">
    <property type="entry name" value="SPECTRIN/FILAMIN RELATED CYTOSKELETAL PROTEIN"/>
    <property type="match status" value="1"/>
</dbReference>
<dbReference type="Proteomes" id="UP000664940">
    <property type="component" value="Unassembled WGS sequence"/>
</dbReference>
<dbReference type="InterPro" id="IPR018159">
    <property type="entry name" value="Spectrin/alpha-actinin"/>
</dbReference>
<proteinExistence type="inferred from homology"/>
<comment type="subcellular location">
    <subcellularLocation>
        <location evidence="1">Cytoplasm</location>
        <location evidence="1">Cytoskeleton</location>
    </subcellularLocation>
</comment>
<dbReference type="FunFam" id="1.20.58.60:FF:000018">
    <property type="entry name" value="Spectrin beta chain"/>
    <property type="match status" value="1"/>
</dbReference>
<dbReference type="FunFam" id="1.20.58.60:FF:000099">
    <property type="entry name" value="Spectrin beta chain"/>
    <property type="match status" value="1"/>
</dbReference>
<dbReference type="SMART" id="SM00150">
    <property type="entry name" value="SPEC"/>
    <property type="match status" value="16"/>
</dbReference>
<keyword evidence="7" id="KW-0206">Cytoskeleton</keyword>
<dbReference type="FunFam" id="1.20.58.60:FF:000028">
    <property type="entry name" value="Spectrin beta chain"/>
    <property type="match status" value="1"/>
</dbReference>
<dbReference type="GO" id="GO:0016020">
    <property type="term" value="C:membrane"/>
    <property type="evidence" value="ECO:0007669"/>
    <property type="project" value="UniProtKB-ARBA"/>
</dbReference>
<evidence type="ECO:0000256" key="7">
    <source>
        <dbReference type="ARBA" id="ARBA00023212"/>
    </source>
</evidence>
<feature type="coiled-coil region" evidence="8">
    <location>
        <begin position="1421"/>
        <end position="1448"/>
    </location>
</feature>
<dbReference type="Pfam" id="PF00435">
    <property type="entry name" value="Spectrin"/>
    <property type="match status" value="16"/>
</dbReference>
<evidence type="ECO:0000256" key="5">
    <source>
        <dbReference type="ARBA" id="ARBA00022737"/>
    </source>
</evidence>
<feature type="region of interest" description="Disordered" evidence="9">
    <location>
        <begin position="1657"/>
        <end position="1736"/>
    </location>
</feature>
<protein>
    <submittedName>
        <fullName evidence="10">Spectrin beta, non-erythrocytic 1</fullName>
    </submittedName>
</protein>
<dbReference type="CDD" id="cd00176">
    <property type="entry name" value="SPEC"/>
    <property type="match status" value="8"/>
</dbReference>
<dbReference type="FunFam" id="1.20.58.60:FF:000059">
    <property type="entry name" value="Spectrin beta chain"/>
    <property type="match status" value="1"/>
</dbReference>